<dbReference type="KEGG" id="dmt:DESME_03170"/>
<sequence length="191" mass="21851">MAQNHHSFHHNHEQRAKMFPAEKIYSRFGLKSNQILADLGCDSGYFSLKAAEVVGPQGKIKAVDLSQERLQVLQQTAQEQCKAEQIETFLAQGESIPLPDEDVDIALIANVLHELHDPVAYLRDTQRILRSNGEIWIIEWQKKEMPMGPLLAERRSLEEWVLVLEQAGFEDIWTQLFNTTHILIKAKGVKQ</sequence>
<gene>
    <name evidence="1" type="ORF">DESME_03170</name>
</gene>
<dbReference type="OrthoDB" id="9784101at2"/>
<keyword evidence="2" id="KW-1185">Reference proteome</keyword>
<dbReference type="InterPro" id="IPR029063">
    <property type="entry name" value="SAM-dependent_MTases_sf"/>
</dbReference>
<dbReference type="EMBL" id="CP007032">
    <property type="protein sequence ID" value="AHF08453.1"/>
    <property type="molecule type" value="Genomic_DNA"/>
</dbReference>
<dbReference type="CDD" id="cd02440">
    <property type="entry name" value="AdoMet_MTases"/>
    <property type="match status" value="1"/>
</dbReference>
<dbReference type="eggNOG" id="COG2226">
    <property type="taxonomic scope" value="Bacteria"/>
</dbReference>
<protein>
    <recommendedName>
        <fullName evidence="3">Type 11 methyltransferase</fullName>
    </recommendedName>
</protein>
<evidence type="ECO:0000313" key="2">
    <source>
        <dbReference type="Proteomes" id="UP000010847"/>
    </source>
</evidence>
<name>W0EG04_9FIRM</name>
<proteinExistence type="predicted"/>
<dbReference type="SUPFAM" id="SSF53335">
    <property type="entry name" value="S-adenosyl-L-methionine-dependent methyltransferases"/>
    <property type="match status" value="1"/>
</dbReference>
<dbReference type="Proteomes" id="UP000010847">
    <property type="component" value="Chromosome"/>
</dbReference>
<evidence type="ECO:0008006" key="3">
    <source>
        <dbReference type="Google" id="ProtNLM"/>
    </source>
</evidence>
<evidence type="ECO:0000313" key="1">
    <source>
        <dbReference type="EMBL" id="AHF08453.1"/>
    </source>
</evidence>
<reference evidence="1 2" key="1">
    <citation type="submission" date="2013-12" db="EMBL/GenBank/DDBJ databases">
        <authorList>
            <consortium name="DOE Joint Genome Institute"/>
            <person name="Smidt H."/>
            <person name="Huntemann M."/>
            <person name="Han J."/>
            <person name="Chen A."/>
            <person name="Kyrpides N."/>
            <person name="Mavromatis K."/>
            <person name="Markowitz V."/>
            <person name="Palaniappan K."/>
            <person name="Ivanova N."/>
            <person name="Schaumberg A."/>
            <person name="Pati A."/>
            <person name="Liolios K."/>
            <person name="Nordberg H.P."/>
            <person name="Cantor M.N."/>
            <person name="Hua S.X."/>
            <person name="Woyke T."/>
        </authorList>
    </citation>
    <scope>NUCLEOTIDE SEQUENCE [LARGE SCALE GENOMIC DNA]</scope>
    <source>
        <strain evidence="2">DSM 15288</strain>
    </source>
</reference>
<organism evidence="1 2">
    <name type="scientific">Desulfitobacterium metallireducens DSM 15288</name>
    <dbReference type="NCBI Taxonomy" id="871968"/>
    <lineage>
        <taxon>Bacteria</taxon>
        <taxon>Bacillati</taxon>
        <taxon>Bacillota</taxon>
        <taxon>Clostridia</taxon>
        <taxon>Eubacteriales</taxon>
        <taxon>Desulfitobacteriaceae</taxon>
        <taxon>Desulfitobacterium</taxon>
    </lineage>
</organism>
<dbReference type="RefSeq" id="WP_006715343.1">
    <property type="nucleotide sequence ID" value="NZ_CP007032.1"/>
</dbReference>
<dbReference type="Gene3D" id="3.40.50.150">
    <property type="entry name" value="Vaccinia Virus protein VP39"/>
    <property type="match status" value="1"/>
</dbReference>
<dbReference type="HOGENOM" id="CLU_037990_16_1_9"/>
<accession>W0EG04</accession>
<dbReference type="AlphaFoldDB" id="W0EG04"/>
<dbReference type="STRING" id="871968.DESME_03170"/>
<dbReference type="Pfam" id="PF01209">
    <property type="entry name" value="Ubie_methyltran"/>
    <property type="match status" value="1"/>
</dbReference>